<dbReference type="Proteomes" id="UP000825591">
    <property type="component" value="Chromosome"/>
</dbReference>
<proteinExistence type="predicted"/>
<reference evidence="1 2" key="1">
    <citation type="submission" date="2021-08" db="EMBL/GenBank/DDBJ databases">
        <title>Bactericidal Effect of Pseudomonas oryziphila sp. nov., a novel Pseudomonas Species Against Xanthomonas oryzae Reduces Disease Severity of Bacterial Leaf Streak of Rice.</title>
        <authorList>
            <person name="Yang R."/>
            <person name="Li S."/>
            <person name="Li Y."/>
            <person name="Yan Y."/>
            <person name="Fang Y."/>
            <person name="Zou L."/>
            <person name="Chen G."/>
        </authorList>
    </citation>
    <scope>NUCLEOTIDE SEQUENCE [LARGE SCALE GENOMIC DNA]</scope>
    <source>
        <strain evidence="1 2">DSM 17497</strain>
    </source>
</reference>
<evidence type="ECO:0000313" key="2">
    <source>
        <dbReference type="Proteomes" id="UP000825591"/>
    </source>
</evidence>
<dbReference type="EMBL" id="CP081966">
    <property type="protein sequence ID" value="QZP29368.1"/>
    <property type="molecule type" value="Genomic_DNA"/>
</dbReference>
<gene>
    <name evidence="1" type="ORF">K5H97_13860</name>
</gene>
<keyword evidence="2" id="KW-1185">Reference proteome</keyword>
<evidence type="ECO:0000313" key="1">
    <source>
        <dbReference type="EMBL" id="QZP29368.1"/>
    </source>
</evidence>
<accession>A0ABX9B9G7</accession>
<protein>
    <submittedName>
        <fullName evidence="1">Uncharacterized protein</fullName>
    </submittedName>
</protein>
<name>A0ABX9B9G7_9PSED</name>
<sequence length="145" mass="17156">MFITYKRAEIMYPALFGDDSQMWRFVELDDHRPWFYVMINRRQKAAAWRTMLLIPTEDEFEQMLVKRAEGTLIEAVQVVLPSRLNGSGNWTMEMLIELVRVYDQDERVMGYDFKTASGHTYSQRDCRHTLAAAKQQIYCSSMRLV</sequence>
<dbReference type="RefSeq" id="WP_023628983.1">
    <property type="nucleotide sequence ID" value="NZ_CP081966.1"/>
</dbReference>
<organism evidence="1 2">
    <name type="scientific">Pseudomonas mosselii</name>
    <dbReference type="NCBI Taxonomy" id="78327"/>
    <lineage>
        <taxon>Bacteria</taxon>
        <taxon>Pseudomonadati</taxon>
        <taxon>Pseudomonadota</taxon>
        <taxon>Gammaproteobacteria</taxon>
        <taxon>Pseudomonadales</taxon>
        <taxon>Pseudomonadaceae</taxon>
        <taxon>Pseudomonas</taxon>
    </lineage>
</organism>